<dbReference type="EMBL" id="GL440983">
    <property type="protein sequence ID" value="EFN65202.1"/>
    <property type="molecule type" value="Genomic_DNA"/>
</dbReference>
<name>E2AMY5_CAMFO</name>
<dbReference type="AlphaFoldDB" id="E2AMY5"/>
<protein>
    <submittedName>
        <fullName evidence="1">Uncharacterized protein</fullName>
    </submittedName>
</protein>
<gene>
    <name evidence="1" type="ORF">EAG_10154</name>
</gene>
<evidence type="ECO:0000313" key="2">
    <source>
        <dbReference type="Proteomes" id="UP000000311"/>
    </source>
</evidence>
<reference evidence="1 2" key="1">
    <citation type="journal article" date="2010" name="Science">
        <title>Genomic comparison of the ants Camponotus floridanus and Harpegnathos saltator.</title>
        <authorList>
            <person name="Bonasio R."/>
            <person name="Zhang G."/>
            <person name="Ye C."/>
            <person name="Mutti N.S."/>
            <person name="Fang X."/>
            <person name="Qin N."/>
            <person name="Donahue G."/>
            <person name="Yang P."/>
            <person name="Li Q."/>
            <person name="Li C."/>
            <person name="Zhang P."/>
            <person name="Huang Z."/>
            <person name="Berger S.L."/>
            <person name="Reinberg D."/>
            <person name="Wang J."/>
            <person name="Liebig J."/>
        </authorList>
    </citation>
    <scope>NUCLEOTIDE SEQUENCE [LARGE SCALE GENOMIC DNA]</scope>
    <source>
        <strain evidence="2">C129</strain>
    </source>
</reference>
<organism evidence="2">
    <name type="scientific">Camponotus floridanus</name>
    <name type="common">Florida carpenter ant</name>
    <dbReference type="NCBI Taxonomy" id="104421"/>
    <lineage>
        <taxon>Eukaryota</taxon>
        <taxon>Metazoa</taxon>
        <taxon>Ecdysozoa</taxon>
        <taxon>Arthropoda</taxon>
        <taxon>Hexapoda</taxon>
        <taxon>Insecta</taxon>
        <taxon>Pterygota</taxon>
        <taxon>Neoptera</taxon>
        <taxon>Endopterygota</taxon>
        <taxon>Hymenoptera</taxon>
        <taxon>Apocrita</taxon>
        <taxon>Aculeata</taxon>
        <taxon>Formicoidea</taxon>
        <taxon>Formicidae</taxon>
        <taxon>Formicinae</taxon>
        <taxon>Camponotus</taxon>
    </lineage>
</organism>
<proteinExistence type="predicted"/>
<evidence type="ECO:0000313" key="1">
    <source>
        <dbReference type="EMBL" id="EFN65202.1"/>
    </source>
</evidence>
<accession>E2AMY5</accession>
<keyword evidence="2" id="KW-1185">Reference proteome</keyword>
<dbReference type="Proteomes" id="UP000000311">
    <property type="component" value="Unassembled WGS sequence"/>
</dbReference>
<dbReference type="InParanoid" id="E2AMY5"/>
<sequence length="186" mass="20635">MTRGRAVSSGDISGGLYGLRTIRKAPSPFSPVPTTRGRAVATRELSGGTYGRAIGLYLRRVTRRYLRESYRAVPTTPVRTVPTRDISGSSCGLCAARKASSPFSGYVLSHYFFASPVPWSVLTKSERCQVSWLIRNHHGLQWEDGNVPYGLAQRAITTAVVGMKKKKKKNRLSCTLGLEKRKWPIY</sequence>